<gene>
    <name evidence="1" type="ORF">AXFE_29880</name>
</gene>
<keyword evidence="2" id="KW-1185">Reference proteome</keyword>
<dbReference type="STRING" id="1280514.AXFE_29880"/>
<dbReference type="AlphaFoldDB" id="A0A0D8HDV2"/>
<reference evidence="1 2" key="1">
    <citation type="submission" date="2015-01" db="EMBL/GenBank/DDBJ databases">
        <title>Draft genome of the acidophilic iron oxidizer Acidithrix ferrooxidans strain Py-F3.</title>
        <authorList>
            <person name="Poehlein A."/>
            <person name="Eisen S."/>
            <person name="Schloemann M."/>
            <person name="Johnson B.D."/>
            <person name="Daniel R."/>
            <person name="Muehling M."/>
        </authorList>
    </citation>
    <scope>NUCLEOTIDE SEQUENCE [LARGE SCALE GENOMIC DNA]</scope>
    <source>
        <strain evidence="1 2">Py-F3</strain>
    </source>
</reference>
<proteinExistence type="predicted"/>
<comment type="caution">
    <text evidence="1">The sequence shown here is derived from an EMBL/GenBank/DDBJ whole genome shotgun (WGS) entry which is preliminary data.</text>
</comment>
<protein>
    <submittedName>
        <fullName evidence="1">Uncharacterized protein</fullName>
    </submittedName>
</protein>
<organism evidence="1 2">
    <name type="scientific">Acidithrix ferrooxidans</name>
    <dbReference type="NCBI Taxonomy" id="1280514"/>
    <lineage>
        <taxon>Bacteria</taxon>
        <taxon>Bacillati</taxon>
        <taxon>Actinomycetota</taxon>
        <taxon>Acidimicrobiia</taxon>
        <taxon>Acidimicrobiales</taxon>
        <taxon>Acidimicrobiaceae</taxon>
        <taxon>Acidithrix</taxon>
    </lineage>
</organism>
<sequence>MEIFPQIEVVRVGPWIASSVELATFEEIPFTPQNRIYGEEINLVGAVLLDGRGRFFFTDETYTKIAIVSSAPIIWFDQYYILIKFRKFRLHRDQIGANL</sequence>
<dbReference type="EMBL" id="JXYS01000096">
    <property type="protein sequence ID" value="KJF16140.1"/>
    <property type="molecule type" value="Genomic_DNA"/>
</dbReference>
<evidence type="ECO:0000313" key="2">
    <source>
        <dbReference type="Proteomes" id="UP000032360"/>
    </source>
</evidence>
<evidence type="ECO:0000313" key="1">
    <source>
        <dbReference type="EMBL" id="KJF16140.1"/>
    </source>
</evidence>
<name>A0A0D8HDV2_9ACTN</name>
<accession>A0A0D8HDV2</accession>
<dbReference type="Proteomes" id="UP000032360">
    <property type="component" value="Unassembled WGS sequence"/>
</dbReference>